<accession>A0ABQ6NAB9</accession>
<feature type="compositionally biased region" description="Basic and acidic residues" evidence="1">
    <location>
        <begin position="17"/>
        <end position="39"/>
    </location>
</feature>
<comment type="caution">
    <text evidence="2">The sequence shown here is derived from an EMBL/GenBank/DDBJ whole genome shotgun (WGS) entry which is preliminary data.</text>
</comment>
<evidence type="ECO:0000313" key="3">
    <source>
        <dbReference type="Proteomes" id="UP001165060"/>
    </source>
</evidence>
<feature type="region of interest" description="Disordered" evidence="1">
    <location>
        <begin position="321"/>
        <end position="369"/>
    </location>
</feature>
<feature type="compositionally biased region" description="Basic and acidic residues" evidence="1">
    <location>
        <begin position="321"/>
        <end position="335"/>
    </location>
</feature>
<organism evidence="2 3">
    <name type="scientific">Tetraparma gracilis</name>
    <dbReference type="NCBI Taxonomy" id="2962635"/>
    <lineage>
        <taxon>Eukaryota</taxon>
        <taxon>Sar</taxon>
        <taxon>Stramenopiles</taxon>
        <taxon>Ochrophyta</taxon>
        <taxon>Bolidophyceae</taxon>
        <taxon>Parmales</taxon>
        <taxon>Triparmaceae</taxon>
        <taxon>Tetraparma</taxon>
    </lineage>
</organism>
<feature type="compositionally biased region" description="Low complexity" evidence="1">
    <location>
        <begin position="67"/>
        <end position="93"/>
    </location>
</feature>
<dbReference type="EMBL" id="BRYB01006205">
    <property type="protein sequence ID" value="GMI51951.1"/>
    <property type="molecule type" value="Genomic_DNA"/>
</dbReference>
<gene>
    <name evidence="2" type="ORF">TeGR_g5326</name>
</gene>
<feature type="compositionally biased region" description="Low complexity" evidence="1">
    <location>
        <begin position="125"/>
        <end position="143"/>
    </location>
</feature>
<proteinExistence type="predicted"/>
<evidence type="ECO:0000313" key="2">
    <source>
        <dbReference type="EMBL" id="GMI51951.1"/>
    </source>
</evidence>
<feature type="region of interest" description="Disordered" evidence="1">
    <location>
        <begin position="17"/>
        <end position="150"/>
    </location>
</feature>
<dbReference type="Proteomes" id="UP001165060">
    <property type="component" value="Unassembled WGS sequence"/>
</dbReference>
<feature type="compositionally biased region" description="Acidic residues" evidence="1">
    <location>
        <begin position="513"/>
        <end position="527"/>
    </location>
</feature>
<keyword evidence="3" id="KW-1185">Reference proteome</keyword>
<sequence>MAAKQLLSKEEAEAFLVEKKRRQETDKENKAATPGKDEEPPVSDAPAGSAAVSEMSPKAETPPPEAAEPAATAPAEAATPAEPDPGAEAAAAAVLDKLNTVDGDGNSDASVEPELVAPLVPAPDAPEAAPDAAPDAALASDAPAPLPTPPPPLPYFPAASLLNQHSQPTLRSDSKYEYIVPVKLVSKSAPLPLSTLPTTVTILLKFTSKLNLYAAKKWALKEVLVGGSLVTVVLQEATRRFNPNRPQGPSAAQKARLLSSMEGGEDLHDILLLPSPPEQKSHRGRQLDFGDVIDSLEGVVEFDELTTAFLQEAAGIKRWVPEEEGKEEGKEEEKSGGGGRRRRRGEGKRGDSDSDSDSESDSDESVESLTDQLIMRQSLAANISLPPPDNRQVHETLISVSGIYRLFKRLDFDVSTWADVLNVVRLGPIATVMFSDDRLIGSRYLSPKDYLRLLKRPATKEQGGGAFVRASVNFRRLACKLLCGEEKVATLEQVVRGVEKLERARHDWKELDFEGGDDNDDDDDDDDYRQGRDWV</sequence>
<name>A0ABQ6NAB9_9STRA</name>
<feature type="region of interest" description="Disordered" evidence="1">
    <location>
        <begin position="511"/>
        <end position="535"/>
    </location>
</feature>
<feature type="compositionally biased region" description="Low complexity" evidence="1">
    <location>
        <begin position="110"/>
        <end position="119"/>
    </location>
</feature>
<evidence type="ECO:0000256" key="1">
    <source>
        <dbReference type="SAM" id="MobiDB-lite"/>
    </source>
</evidence>
<feature type="compositionally biased region" description="Acidic residues" evidence="1">
    <location>
        <begin position="353"/>
        <end position="366"/>
    </location>
</feature>
<reference evidence="2 3" key="1">
    <citation type="journal article" date="2023" name="Commun. Biol.">
        <title>Genome analysis of Parmales, the sister group of diatoms, reveals the evolutionary specialization of diatoms from phago-mixotrophs to photoautotrophs.</title>
        <authorList>
            <person name="Ban H."/>
            <person name="Sato S."/>
            <person name="Yoshikawa S."/>
            <person name="Yamada K."/>
            <person name="Nakamura Y."/>
            <person name="Ichinomiya M."/>
            <person name="Sato N."/>
            <person name="Blanc-Mathieu R."/>
            <person name="Endo H."/>
            <person name="Kuwata A."/>
            <person name="Ogata H."/>
        </authorList>
    </citation>
    <scope>NUCLEOTIDE SEQUENCE [LARGE SCALE GENOMIC DNA]</scope>
</reference>
<protein>
    <submittedName>
        <fullName evidence="2">Uncharacterized protein</fullName>
    </submittedName>
</protein>